<evidence type="ECO:0000256" key="7">
    <source>
        <dbReference type="SAM" id="MobiDB-lite"/>
    </source>
</evidence>
<evidence type="ECO:0000256" key="2">
    <source>
        <dbReference type="ARBA" id="ARBA00011016"/>
    </source>
</evidence>
<dbReference type="PANTHER" id="PTHR23412:SF15">
    <property type="entry name" value="MESOTHELIN-LIKE PROTEIN"/>
    <property type="match status" value="1"/>
</dbReference>
<dbReference type="GO" id="GO:0009982">
    <property type="term" value="F:pseudouridine synthase activity"/>
    <property type="evidence" value="ECO:0007669"/>
    <property type="project" value="InterPro"/>
</dbReference>
<dbReference type="GO" id="GO:0007160">
    <property type="term" value="P:cell-matrix adhesion"/>
    <property type="evidence" value="ECO:0007669"/>
    <property type="project" value="TreeGrafter"/>
</dbReference>
<evidence type="ECO:0000256" key="1">
    <source>
        <dbReference type="ARBA" id="ARBA00004370"/>
    </source>
</evidence>
<evidence type="ECO:0000256" key="5">
    <source>
        <dbReference type="ARBA" id="ARBA00023136"/>
    </source>
</evidence>
<feature type="region of interest" description="Disordered" evidence="7">
    <location>
        <begin position="1592"/>
        <end position="1638"/>
    </location>
</feature>
<keyword evidence="3" id="KW-0732">Signal</keyword>
<dbReference type="GO" id="GO:0001522">
    <property type="term" value="P:pseudouridine synthesis"/>
    <property type="evidence" value="ECO:0007669"/>
    <property type="project" value="InterPro"/>
</dbReference>
<dbReference type="InterPro" id="IPR026664">
    <property type="entry name" value="Stereocilin-rel"/>
</dbReference>
<dbReference type="InterPro" id="IPR010335">
    <property type="entry name" value="Mesothelin"/>
</dbReference>
<keyword evidence="4" id="KW-0130">Cell adhesion</keyword>
<accession>A0AA35LA56</accession>
<dbReference type="Pfam" id="PF00849">
    <property type="entry name" value="PseudoU_synth_2"/>
    <property type="match status" value="1"/>
</dbReference>
<protein>
    <submittedName>
        <fullName evidence="9">Mesothelin isoform X2</fullName>
    </submittedName>
</protein>
<dbReference type="GO" id="GO:0009986">
    <property type="term" value="C:cell surface"/>
    <property type="evidence" value="ECO:0007669"/>
    <property type="project" value="TreeGrafter"/>
</dbReference>
<gene>
    <name evidence="9" type="ORF">PODLI_1B034503</name>
</gene>
<dbReference type="SUPFAM" id="SSF55120">
    <property type="entry name" value="Pseudouridine synthase"/>
    <property type="match status" value="1"/>
</dbReference>
<feature type="region of interest" description="Disordered" evidence="7">
    <location>
        <begin position="1189"/>
        <end position="1208"/>
    </location>
</feature>
<feature type="domain" description="Pseudouridine synthase RsuA/RluA-like" evidence="8">
    <location>
        <begin position="36"/>
        <end position="200"/>
    </location>
</feature>
<feature type="compositionally biased region" description="Low complexity" evidence="7">
    <location>
        <begin position="1950"/>
        <end position="1967"/>
    </location>
</feature>
<dbReference type="PANTHER" id="PTHR23412">
    <property type="entry name" value="STEREOCILIN RELATED"/>
    <property type="match status" value="1"/>
</dbReference>
<evidence type="ECO:0000313" key="10">
    <source>
        <dbReference type="Proteomes" id="UP001178461"/>
    </source>
</evidence>
<evidence type="ECO:0000256" key="4">
    <source>
        <dbReference type="ARBA" id="ARBA00022889"/>
    </source>
</evidence>
<dbReference type="Gene3D" id="3.30.2350.10">
    <property type="entry name" value="Pseudouridine synthase"/>
    <property type="match status" value="1"/>
</dbReference>
<proteinExistence type="inferred from homology"/>
<comment type="similarity">
    <text evidence="2">Belongs to the mesothelin family.</text>
</comment>
<keyword evidence="10" id="KW-1185">Reference proteome</keyword>
<sequence>MAHQPSASALRKVAGSIAMEPVSIDNLSILYQSADFIVVNKHWDVRIDSKMWYEKLTLQSQLKYRFPELADPDTYYGFRFCHQLDFSTSGALCVALNKAAAGSAYKCFKERMVTKAYLALVRGHIQEARMTIHYAIGKNTTEGLTHMMCIEGTEGCENPKPCQSELTVLEHGLYSGDPATKVLLQPLTGRTHQLRVHCSAIGHPVVGDFTYSFKKDSGPYRMMLHAYYLRIPTSKELIEVIAPDPFVPTVDSNWAPQRATHQLEELIQELKDQSVLAEEGRQGNLLGSPSPEAPQEAKSPEVEELEQEQRGKCEQWLAEWALDWLVLVAGCGRSRTVVRQARADHIIRQSKADCVLAWPASLTEIFTRNKYFSSDRIGEPLRRTTHPLSERPKQKTDKEEPMFKVKHNPRTAHAALAMIRMDVKTSPNLTHIVCDNLQNLTEVNHTFIVGALELVLRKTSEEVSLDIVRVLFSEVDGEELEKALEAFDRKIVNTVSPDALADLLAREGFLNDKPFLTAVLRNYKQNGAFIDKFNEKNVTGILPNDTKAALLAGVWPTVVSSSNNTEVDMWLSGRLAPYFMFLDGDLLNASETMNTSCVSFRKIVQKLNRNTGMSQDKEEEVYYSIKAYLAAAQVKPRCYNPSDKETSDWLVTYLGNYIRYSNARDMRLLTNNNATIFQDIAFNPDNLVLINRNRLRKDLAEMYAEALFAVDSDFNLDRRSTQISSLSSDKALNLIAQVNRYCNSSLPSASDRQLATSLVAQVKTFDRQTLVALGQQAMGLTTGQISNLTLQDLVDPQVLESLGQVNGWNRGQSQGLVNKILRSDFTLDTAEKFERLGTLAQGLPSSSFDSISADLAIQLAKNAAFLSALRQGSEHLRKAFVSKILSNSSSLSDILNNVPDDLVDQVPNSLLVIRGKIPDLHKINEKQWSPQQASVLFGDVLSSTDNYTELSAFILQGFQCNVATKLTPEQLSSLVQEVKIKNANLSEEQLSCMAKLLSRNNQAANFTSYPPDVLLFFPLNKINHQNCEAFYTLASQGNLTLLANGSTQRNKLLENALSCFRVANTSLSKEQLRKLGALVCDMDAATILDSDPTVLENLKLCPDLTAAQRIALNVLLSSGKTSQGAPASWDDGTLEDLGPLALYINRTTWDAINKEERLIFFRKVADLFDSQSALQKAKTILFLKSLGSKSASPPRTRRAPETCRSTPVTTSSLEDPLFIVHYDSAQQFDACLSNEVLKANLVPLLEQPLPNDYLTVIKRKLDEIYPNGIPEDHLKLLGFLSRLYSADEIGRWNITSSDTLAALLSRNNGAWEMAQLRRLVSRYMEEGGSLTGPLLDMLEGKYLCFLDEDQLKQINPEAIRHAEKLDISSCSQGKKDILYEKARTAFASQNGTSAYYPLIQPYLGGAPAEDLKRLAGSQVAMDIATFVNLKPEELQKLSVQDVKGLLGVNLPDLKEVENDPSVALWIKSHFQSELDTLEIGLRGGMTSLSSTATSITVADASESTTPIDTPTADPPTAPSTGSTSFATSDSVTSGDNAAVFSSSSAAMQPLSTPLFETSTEANETSFVSTNITHTRVAIDPRVAFSTQAPAISSSVTATSDDTISGTSAPPTARDVNTTTSDRGSADSNDTGTDSTTFPTIPIDSTIAVSTKIMATSSNVTTASNDTVSGIPDPTSATGINVTANTTPASNSTTISDTSLPTTAVDTNLTASTNTTPASDTTAISDTSLPTTAMETNLTAATNTTPASDTTTINDTSLPTTAMETNLTATINTTPASDTTTFNDTSLLITAMETNLTAATNTTPVSNSTTINDTSLPTTAMETNLTAAMNTTPASDTTTINDTGLLTSVTNVTTVISATVSYTPAISTNHTHSANATTVGTSNGTSAMPGMTATSSERPSAPPKPMPNATTPAPLSAVTKMKETMSTASSKTTVHVPETSPKTGVSLGPVSPQTTRRATSRTPSRTKPPLQPTPNGYINLQPLSGSSSSLTSTCLLLTLSLVVGIPLQRRLL</sequence>
<name>A0AA35LA56_9SAUR</name>
<feature type="region of interest" description="Disordered" evidence="7">
    <location>
        <begin position="382"/>
        <end position="401"/>
    </location>
</feature>
<feature type="compositionally biased region" description="Low complexity" evidence="7">
    <location>
        <begin position="1518"/>
        <end position="1528"/>
    </location>
</feature>
<dbReference type="Pfam" id="PF06060">
    <property type="entry name" value="Mesothelin"/>
    <property type="match status" value="1"/>
</dbReference>
<evidence type="ECO:0000256" key="6">
    <source>
        <dbReference type="ARBA" id="ARBA00023180"/>
    </source>
</evidence>
<evidence type="ECO:0000256" key="3">
    <source>
        <dbReference type="ARBA" id="ARBA00022729"/>
    </source>
</evidence>
<evidence type="ECO:0000259" key="8">
    <source>
        <dbReference type="Pfam" id="PF00849"/>
    </source>
</evidence>
<feature type="region of interest" description="Disordered" evidence="7">
    <location>
        <begin position="1499"/>
        <end position="1533"/>
    </location>
</feature>
<feature type="region of interest" description="Disordered" evidence="7">
    <location>
        <begin position="282"/>
        <end position="307"/>
    </location>
</feature>
<dbReference type="CDD" id="cd02869">
    <property type="entry name" value="PseudoU_synth_RluA_like"/>
    <property type="match status" value="1"/>
</dbReference>
<organism evidence="9 10">
    <name type="scientific">Podarcis lilfordi</name>
    <name type="common">Lilford's wall lizard</name>
    <dbReference type="NCBI Taxonomy" id="74358"/>
    <lineage>
        <taxon>Eukaryota</taxon>
        <taxon>Metazoa</taxon>
        <taxon>Chordata</taxon>
        <taxon>Craniata</taxon>
        <taxon>Vertebrata</taxon>
        <taxon>Euteleostomi</taxon>
        <taxon>Lepidosauria</taxon>
        <taxon>Squamata</taxon>
        <taxon>Bifurcata</taxon>
        <taxon>Unidentata</taxon>
        <taxon>Episquamata</taxon>
        <taxon>Laterata</taxon>
        <taxon>Lacertibaenia</taxon>
        <taxon>Lacertidae</taxon>
        <taxon>Podarcis</taxon>
    </lineage>
</organism>
<keyword evidence="5" id="KW-0472">Membrane</keyword>
<dbReference type="Proteomes" id="UP001178461">
    <property type="component" value="Chromosome 14"/>
</dbReference>
<comment type="subcellular location">
    <subcellularLocation>
        <location evidence="1">Membrane</location>
    </subcellularLocation>
</comment>
<feature type="compositionally biased region" description="Polar residues" evidence="7">
    <location>
        <begin position="1872"/>
        <end position="1897"/>
    </location>
</feature>
<reference evidence="9" key="1">
    <citation type="submission" date="2022-12" db="EMBL/GenBank/DDBJ databases">
        <authorList>
            <person name="Alioto T."/>
            <person name="Alioto T."/>
            <person name="Gomez Garrido J."/>
        </authorList>
    </citation>
    <scope>NUCLEOTIDE SEQUENCE</scope>
</reference>
<dbReference type="InterPro" id="IPR006145">
    <property type="entry name" value="PsdUridine_synth_RsuA/RluA"/>
</dbReference>
<dbReference type="InterPro" id="IPR020103">
    <property type="entry name" value="PsdUridine_synth_cat_dom_sf"/>
</dbReference>
<dbReference type="GO" id="GO:0016020">
    <property type="term" value="C:membrane"/>
    <property type="evidence" value="ECO:0007669"/>
    <property type="project" value="UniProtKB-SubCell"/>
</dbReference>
<keyword evidence="6" id="KW-0325">Glycoprotein</keyword>
<evidence type="ECO:0000313" key="9">
    <source>
        <dbReference type="EMBL" id="CAI5792379.1"/>
    </source>
</evidence>
<dbReference type="GO" id="GO:0003723">
    <property type="term" value="F:RNA binding"/>
    <property type="evidence" value="ECO:0007669"/>
    <property type="project" value="InterPro"/>
</dbReference>
<feature type="region of interest" description="Disordered" evidence="7">
    <location>
        <begin position="1927"/>
        <end position="1976"/>
    </location>
</feature>
<dbReference type="Gene3D" id="1.20.970.40">
    <property type="match status" value="1"/>
</dbReference>
<dbReference type="EMBL" id="OX395139">
    <property type="protein sequence ID" value="CAI5792379.1"/>
    <property type="molecule type" value="Genomic_DNA"/>
</dbReference>
<feature type="region of interest" description="Disordered" evidence="7">
    <location>
        <begin position="1872"/>
        <end position="1912"/>
    </location>
</feature>